<dbReference type="AlphaFoldDB" id="A0A0F9RRW0"/>
<sequence>MCRITKGGIAYADNIDNFFRGDEGDDNLLLDYGIAKRIEIDKEKEIDVILELRREHQIDNFRTADYTIRTTIEF</sequence>
<dbReference type="EMBL" id="LAZR01000734">
    <property type="protein sequence ID" value="KKN59215.1"/>
    <property type="molecule type" value="Genomic_DNA"/>
</dbReference>
<evidence type="ECO:0000313" key="1">
    <source>
        <dbReference type="EMBL" id="KKN59215.1"/>
    </source>
</evidence>
<comment type="caution">
    <text evidence="1">The sequence shown here is derived from an EMBL/GenBank/DDBJ whole genome shotgun (WGS) entry which is preliminary data.</text>
</comment>
<protein>
    <submittedName>
        <fullName evidence="1">Uncharacterized protein</fullName>
    </submittedName>
</protein>
<accession>A0A0F9RRW0</accession>
<organism evidence="1">
    <name type="scientific">marine sediment metagenome</name>
    <dbReference type="NCBI Taxonomy" id="412755"/>
    <lineage>
        <taxon>unclassified sequences</taxon>
        <taxon>metagenomes</taxon>
        <taxon>ecological metagenomes</taxon>
    </lineage>
</organism>
<proteinExistence type="predicted"/>
<reference evidence="1" key="1">
    <citation type="journal article" date="2015" name="Nature">
        <title>Complex archaea that bridge the gap between prokaryotes and eukaryotes.</title>
        <authorList>
            <person name="Spang A."/>
            <person name="Saw J.H."/>
            <person name="Jorgensen S.L."/>
            <person name="Zaremba-Niedzwiedzka K."/>
            <person name="Martijn J."/>
            <person name="Lind A.E."/>
            <person name="van Eijk R."/>
            <person name="Schleper C."/>
            <person name="Guy L."/>
            <person name="Ettema T.J."/>
        </authorList>
    </citation>
    <scope>NUCLEOTIDE SEQUENCE</scope>
</reference>
<name>A0A0F9RRW0_9ZZZZ</name>
<gene>
    <name evidence="1" type="ORF">LCGC14_0544420</name>
</gene>